<comment type="caution">
    <text evidence="1">The sequence shown here is derived from an EMBL/GenBank/DDBJ whole genome shotgun (WGS) entry which is preliminary data.</text>
</comment>
<evidence type="ECO:0000313" key="1">
    <source>
        <dbReference type="EMBL" id="CAG8613222.1"/>
    </source>
</evidence>
<proteinExistence type="predicted"/>
<accession>A0ACA9MUG9</accession>
<reference evidence="1" key="1">
    <citation type="submission" date="2021-06" db="EMBL/GenBank/DDBJ databases">
        <authorList>
            <person name="Kallberg Y."/>
            <person name="Tangrot J."/>
            <person name="Rosling A."/>
        </authorList>
    </citation>
    <scope>NUCLEOTIDE SEQUENCE</scope>
    <source>
        <strain evidence="1">28 12/20/2015</strain>
    </source>
</reference>
<name>A0ACA9MUG9_9GLOM</name>
<keyword evidence="2" id="KW-1185">Reference proteome</keyword>
<feature type="non-terminal residue" evidence="1">
    <location>
        <position position="46"/>
    </location>
</feature>
<dbReference type="Proteomes" id="UP000789366">
    <property type="component" value="Unassembled WGS sequence"/>
</dbReference>
<gene>
    <name evidence="1" type="ORF">SPELUC_LOCUS7577</name>
</gene>
<dbReference type="EMBL" id="CAJVPW010010243">
    <property type="protein sequence ID" value="CAG8613222.1"/>
    <property type="molecule type" value="Genomic_DNA"/>
</dbReference>
<protein>
    <submittedName>
        <fullName evidence="1">3559_t:CDS:1</fullName>
    </submittedName>
</protein>
<sequence>MKEPILGTALTEQIAEILPMNYSYIVNELHELDPLITDENIKINQI</sequence>
<evidence type="ECO:0000313" key="2">
    <source>
        <dbReference type="Proteomes" id="UP000789366"/>
    </source>
</evidence>
<organism evidence="1 2">
    <name type="scientific">Cetraspora pellucida</name>
    <dbReference type="NCBI Taxonomy" id="1433469"/>
    <lineage>
        <taxon>Eukaryota</taxon>
        <taxon>Fungi</taxon>
        <taxon>Fungi incertae sedis</taxon>
        <taxon>Mucoromycota</taxon>
        <taxon>Glomeromycotina</taxon>
        <taxon>Glomeromycetes</taxon>
        <taxon>Diversisporales</taxon>
        <taxon>Gigasporaceae</taxon>
        <taxon>Cetraspora</taxon>
    </lineage>
</organism>